<dbReference type="InterPro" id="IPR002797">
    <property type="entry name" value="Polysacc_synth"/>
</dbReference>
<name>A0A379JKU6_9NOCA</name>
<dbReference type="Proteomes" id="UP000255467">
    <property type="component" value="Unassembled WGS sequence"/>
</dbReference>
<dbReference type="AlphaFoldDB" id="A0A379JKU6"/>
<dbReference type="InterPro" id="IPR050833">
    <property type="entry name" value="Poly_Biosynth_Transport"/>
</dbReference>
<feature type="transmembrane region" description="Helical" evidence="8">
    <location>
        <begin position="368"/>
        <end position="388"/>
    </location>
</feature>
<feature type="transmembrane region" description="Helical" evidence="8">
    <location>
        <begin position="552"/>
        <end position="570"/>
    </location>
</feature>
<feature type="compositionally biased region" description="Basic and acidic residues" evidence="7">
    <location>
        <begin position="28"/>
        <end position="42"/>
    </location>
</feature>
<keyword evidence="3" id="KW-1003">Cell membrane</keyword>
<evidence type="ECO:0000256" key="1">
    <source>
        <dbReference type="ARBA" id="ARBA00004651"/>
    </source>
</evidence>
<dbReference type="PANTHER" id="PTHR30250:SF10">
    <property type="entry name" value="LIPOPOLYSACCHARIDE BIOSYNTHESIS PROTEIN WZXC"/>
    <property type="match status" value="1"/>
</dbReference>
<evidence type="ECO:0000256" key="8">
    <source>
        <dbReference type="SAM" id="Phobius"/>
    </source>
</evidence>
<feature type="compositionally biased region" description="Basic and acidic residues" evidence="7">
    <location>
        <begin position="121"/>
        <end position="133"/>
    </location>
</feature>
<evidence type="ECO:0000313" key="10">
    <source>
        <dbReference type="Proteomes" id="UP000255467"/>
    </source>
</evidence>
<dbReference type="GO" id="GO:0005886">
    <property type="term" value="C:plasma membrane"/>
    <property type="evidence" value="ECO:0007669"/>
    <property type="project" value="UniProtKB-SubCell"/>
</dbReference>
<dbReference type="EMBL" id="UGRY01000006">
    <property type="protein sequence ID" value="SUD49135.1"/>
    <property type="molecule type" value="Genomic_DNA"/>
</dbReference>
<protein>
    <submittedName>
        <fullName evidence="9">Polysaccharide biosynthesis protein</fullName>
    </submittedName>
</protein>
<feature type="transmembrane region" description="Helical" evidence="8">
    <location>
        <begin position="287"/>
        <end position="307"/>
    </location>
</feature>
<keyword evidence="6 8" id="KW-0472">Membrane</keyword>
<dbReference type="STRING" id="1406858.GCA_000710895_02688"/>
<evidence type="ECO:0000256" key="7">
    <source>
        <dbReference type="SAM" id="MobiDB-lite"/>
    </source>
</evidence>
<evidence type="ECO:0000256" key="3">
    <source>
        <dbReference type="ARBA" id="ARBA00022475"/>
    </source>
</evidence>
<comment type="subcellular location">
    <subcellularLocation>
        <location evidence="1">Cell membrane</location>
        <topology evidence="1">Multi-pass membrane protein</topology>
    </subcellularLocation>
</comment>
<evidence type="ECO:0000256" key="4">
    <source>
        <dbReference type="ARBA" id="ARBA00022692"/>
    </source>
</evidence>
<keyword evidence="4 8" id="KW-0812">Transmembrane</keyword>
<feature type="region of interest" description="Disordered" evidence="7">
    <location>
        <begin position="109"/>
        <end position="197"/>
    </location>
</feature>
<proteinExistence type="inferred from homology"/>
<feature type="transmembrane region" description="Helical" evidence="8">
    <location>
        <begin position="484"/>
        <end position="507"/>
    </location>
</feature>
<comment type="similarity">
    <text evidence="2">Belongs to the polysaccharide synthase family.</text>
</comment>
<dbReference type="Pfam" id="PF01943">
    <property type="entry name" value="Polysacc_synt"/>
    <property type="match status" value="1"/>
</dbReference>
<feature type="compositionally biased region" description="Low complexity" evidence="7">
    <location>
        <begin position="163"/>
        <end position="176"/>
    </location>
</feature>
<evidence type="ECO:0000256" key="2">
    <source>
        <dbReference type="ARBA" id="ARBA00007430"/>
    </source>
</evidence>
<organism evidence="9 10">
    <name type="scientific">Nocardia otitidiscaviarum</name>
    <dbReference type="NCBI Taxonomy" id="1823"/>
    <lineage>
        <taxon>Bacteria</taxon>
        <taxon>Bacillati</taxon>
        <taxon>Actinomycetota</taxon>
        <taxon>Actinomycetes</taxon>
        <taxon>Mycobacteriales</taxon>
        <taxon>Nocardiaceae</taxon>
        <taxon>Nocardia</taxon>
    </lineage>
</organism>
<dbReference type="PANTHER" id="PTHR30250">
    <property type="entry name" value="PST FAMILY PREDICTED COLANIC ACID TRANSPORTER"/>
    <property type="match status" value="1"/>
</dbReference>
<evidence type="ECO:0000256" key="5">
    <source>
        <dbReference type="ARBA" id="ARBA00022989"/>
    </source>
</evidence>
<evidence type="ECO:0000256" key="6">
    <source>
        <dbReference type="ARBA" id="ARBA00023136"/>
    </source>
</evidence>
<feature type="transmembrane region" description="Helical" evidence="8">
    <location>
        <begin position="527"/>
        <end position="545"/>
    </location>
</feature>
<reference evidence="9 10" key="1">
    <citation type="submission" date="2018-06" db="EMBL/GenBank/DDBJ databases">
        <authorList>
            <consortium name="Pathogen Informatics"/>
            <person name="Doyle S."/>
        </authorList>
    </citation>
    <scope>NUCLEOTIDE SEQUENCE [LARGE SCALE GENOMIC DNA]</scope>
    <source>
        <strain evidence="9 10">NCTC1934</strain>
    </source>
</reference>
<accession>A0A379JKU6</accession>
<keyword evidence="5 8" id="KW-1133">Transmembrane helix</keyword>
<feature type="transmembrane region" description="Helical" evidence="8">
    <location>
        <begin position="345"/>
        <end position="362"/>
    </location>
</feature>
<feature type="region of interest" description="Disordered" evidence="7">
    <location>
        <begin position="1"/>
        <end position="80"/>
    </location>
</feature>
<feature type="transmembrane region" description="Helical" evidence="8">
    <location>
        <begin position="576"/>
        <end position="596"/>
    </location>
</feature>
<gene>
    <name evidence="9" type="ORF">NCTC1934_06486</name>
</gene>
<keyword evidence="10" id="KW-1185">Reference proteome</keyword>
<sequence>MDDSNDPLPGADPPTLPLRPVRRRAAGRAREPDRISDADRLSLRRFGVPLRARYRRFDTDPPPPESPYAEREQRSIPQWAGRADHYPISWSPRRAPDGSYAHSAETFARGAESLPHGTENSARRAENAERRAENAGPGADTTTRGAENAGRTPEHTTHGTENAAHSSADAGRGAHAAAHRDSASPPRAGVGRHRRRAAPTHGLAGVVRDIVLVTFGKYGQYAITVITLPLIARILGPHGVGLLAIGMSSYFIGSLVVDLGVTQFLAARVHEADSSPGEVNRLRGTYAALRVTTVSVIGAALLASLLVGVPPALHMVLLGLFTGGFWSLSEDWLLIGQGRFGSSTIYQGVGRIGYLILLLVLLPQFPTASTAIVCLLVSSVPTVALTWWDSMRHFGRPARPSGVRAVLRLAAPVFTSRLLVTGYGQGSAAIYGAILSAASLGLYSAGDRLVRAIQSTLDPIGFALLPRMARRTDREDFWRTSIQALAGCVAIAIVATVTVWVSAPWLIHLVFGQEFADAVPLLRFEVLILPATTVTSYVTTAVLTVRQDTTGVLVGAIVGTCVAVAAMAVATRTQSVWTLVYGTVFAEISVAVWYIIRMRWLIVRERTMRRGAVGPATVLMRKGETA</sequence>
<feature type="transmembrane region" description="Helical" evidence="8">
    <location>
        <begin position="242"/>
        <end position="266"/>
    </location>
</feature>
<evidence type="ECO:0000313" key="9">
    <source>
        <dbReference type="EMBL" id="SUD49135.1"/>
    </source>
</evidence>